<organism evidence="1 2">
    <name type="scientific">Silvanigrella paludirubra</name>
    <dbReference type="NCBI Taxonomy" id="2499159"/>
    <lineage>
        <taxon>Bacteria</taxon>
        <taxon>Pseudomonadati</taxon>
        <taxon>Bdellovibrionota</taxon>
        <taxon>Oligoflexia</taxon>
        <taxon>Silvanigrellales</taxon>
        <taxon>Silvanigrellaceae</taxon>
        <taxon>Silvanigrella</taxon>
    </lineage>
</organism>
<protein>
    <submittedName>
        <fullName evidence="1">Uncharacterized protein</fullName>
    </submittedName>
</protein>
<evidence type="ECO:0000313" key="1">
    <source>
        <dbReference type="EMBL" id="KAB8035643.1"/>
    </source>
</evidence>
<dbReference type="Proteomes" id="UP000437748">
    <property type="component" value="Unassembled WGS sequence"/>
</dbReference>
<dbReference type="AlphaFoldDB" id="A0A6N6VP46"/>
<geneLocation type="plasmid" evidence="1">
    <name>unnamed</name>
</geneLocation>
<comment type="caution">
    <text evidence="1">The sequence shown here is derived from an EMBL/GenBank/DDBJ whole genome shotgun (WGS) entry which is preliminary data.</text>
</comment>
<name>A0A6N6VP46_9BACT</name>
<keyword evidence="1" id="KW-0614">Plasmid</keyword>
<keyword evidence="2" id="KW-1185">Reference proteome</keyword>
<reference evidence="1 2" key="1">
    <citation type="submission" date="2019-10" db="EMBL/GenBank/DDBJ databases">
        <title>New species of Slilvanegrellaceae.</title>
        <authorList>
            <person name="Pitt A."/>
            <person name="Hahn M.W."/>
        </authorList>
    </citation>
    <scope>NUCLEOTIDE SEQUENCE [LARGE SCALE GENOMIC DNA]</scope>
    <source>
        <strain evidence="1 2">SP-Ram-0.45-NSY-1</strain>
        <plasmid evidence="1">unnamed</plasmid>
    </source>
</reference>
<gene>
    <name evidence="1" type="ORF">GCL60_16985</name>
</gene>
<dbReference type="EMBL" id="WFLM01000010">
    <property type="protein sequence ID" value="KAB8035643.1"/>
    <property type="molecule type" value="Genomic_DNA"/>
</dbReference>
<proteinExistence type="predicted"/>
<evidence type="ECO:0000313" key="2">
    <source>
        <dbReference type="Proteomes" id="UP000437748"/>
    </source>
</evidence>
<accession>A0A6N6VP46</accession>
<sequence>MFCSTENDISSLNSSKLKESGWGYCAACNKEIESYSKIFDFSYCAGDKYTHEVSHIEDICFLCIDCGSNLEKISLSILEKEINFNKQSLTNKGKYKAICNLCGNKHDNEHYVLMLNEFQLTDSGMNESSYDYKCIYICNSCNYHLKNRFYNNKEFKILYNCNGRKFSTETPW</sequence>
<dbReference type="RefSeq" id="WP_153417831.1">
    <property type="nucleotide sequence ID" value="NZ_CM018765.1"/>
</dbReference>
<dbReference type="OrthoDB" id="9825671at2"/>